<evidence type="ECO:0000256" key="1">
    <source>
        <dbReference type="SAM" id="Phobius"/>
    </source>
</evidence>
<dbReference type="Proteomes" id="UP000639051">
    <property type="component" value="Unassembled WGS sequence"/>
</dbReference>
<comment type="caution">
    <text evidence="2">The sequence shown here is derived from an EMBL/GenBank/DDBJ whole genome shotgun (WGS) entry which is preliminary data.</text>
</comment>
<reference evidence="2 3" key="1">
    <citation type="submission" date="2021-01" db="EMBL/GenBank/DDBJ databases">
        <title>Genome public.</title>
        <authorList>
            <person name="Liu C."/>
            <person name="Sun Q."/>
        </authorList>
    </citation>
    <scope>NUCLEOTIDE SEQUENCE [LARGE SCALE GENOMIC DNA]</scope>
    <source>
        <strain evidence="2 3">JC656</strain>
    </source>
</reference>
<feature type="transmembrane region" description="Helical" evidence="1">
    <location>
        <begin position="66"/>
        <end position="87"/>
    </location>
</feature>
<organism evidence="2 3">
    <name type="scientific">Sinomonas cellulolyticus</name>
    <dbReference type="NCBI Taxonomy" id="2801916"/>
    <lineage>
        <taxon>Bacteria</taxon>
        <taxon>Bacillati</taxon>
        <taxon>Actinomycetota</taxon>
        <taxon>Actinomycetes</taxon>
        <taxon>Micrococcales</taxon>
        <taxon>Micrococcaceae</taxon>
        <taxon>Sinomonas</taxon>
    </lineage>
</organism>
<protein>
    <submittedName>
        <fullName evidence="2">NERD domain-containing protein</fullName>
    </submittedName>
</protein>
<keyword evidence="3" id="KW-1185">Reference proteome</keyword>
<sequence>MRPMDWSWYRNFGGGPNYVTAELRSANRMVAWRAALRSVGCVFILLGGLTAVSLVALATGTRTSSGWVSVIFGVLIFALVRFVRILAAAAGQRSGNREAAKSAARVGRVFGDPGGIRAAAPRFGAAQTEAGAVGEEATALLLDLVLSIPGTSVFHGMQFPYDDVADVDHAVARGNLVFLIDSKLYRWGTYEWHVRRDRDLIVRADGYGPPRHNAMHVAAEGYRRLLGAKTEVVPLVLIHGTNVAVGQRSISAHGVHMATADQAMERIGNALAATVGLWPDNPAVRAALIGKLKVPPPADPGPG</sequence>
<feature type="transmembrane region" description="Helical" evidence="1">
    <location>
        <begin position="34"/>
        <end position="60"/>
    </location>
</feature>
<dbReference type="EMBL" id="JAERRC010000006">
    <property type="protein sequence ID" value="MBL0704218.1"/>
    <property type="molecule type" value="Genomic_DNA"/>
</dbReference>
<gene>
    <name evidence="2" type="ORF">JJE72_01695</name>
</gene>
<evidence type="ECO:0000313" key="3">
    <source>
        <dbReference type="Proteomes" id="UP000639051"/>
    </source>
</evidence>
<accession>A0ABS1JYE1</accession>
<keyword evidence="1" id="KW-0472">Membrane</keyword>
<name>A0ABS1JYE1_9MICC</name>
<keyword evidence="1" id="KW-1133">Transmembrane helix</keyword>
<evidence type="ECO:0000313" key="2">
    <source>
        <dbReference type="EMBL" id="MBL0704218.1"/>
    </source>
</evidence>
<proteinExistence type="predicted"/>
<keyword evidence="1" id="KW-0812">Transmembrane</keyword>